<evidence type="ECO:0000256" key="1">
    <source>
        <dbReference type="SAM" id="MobiDB-lite"/>
    </source>
</evidence>
<gene>
    <name evidence="2" type="primary">90</name>
    <name evidence="2" type="ORF">SEA_RYADEL_90</name>
</gene>
<evidence type="ECO:0000313" key="3">
    <source>
        <dbReference type="Proteomes" id="UP000259996"/>
    </source>
</evidence>
<accession>A0A345MF57</accession>
<reference evidence="2 3" key="1">
    <citation type="submission" date="2018-07" db="EMBL/GenBank/DDBJ databases">
        <authorList>
            <person name="Miller T.W."/>
            <person name="Bachhofer D.L."/>
            <person name="Cooper A."/>
            <person name="Doty J.C."/>
            <person name="Katuri J."/>
            <person name="Musgrave J.W."/>
            <person name="Palumbo A.J."/>
            <person name="Spann H.O."/>
            <person name="Edwards J.C."/>
            <person name="Meik J.M."/>
            <person name="Edwards D.C."/>
            <person name="Warner M.H."/>
            <person name="Garlena R.A."/>
            <person name="Russell D.A."/>
            <person name="Pope W.H."/>
            <person name="Jacobs-Sera D."/>
            <person name="Hatfull G.F."/>
        </authorList>
    </citation>
    <scope>NUCLEOTIDE SEQUENCE [LARGE SCALE GENOMIC DNA]</scope>
</reference>
<evidence type="ECO:0008006" key="4">
    <source>
        <dbReference type="Google" id="ProtNLM"/>
    </source>
</evidence>
<sequence length="103" mass="11322">MARSKVVSIQAEPRRRVGGKSPSARNQARTLRKAHRQGLPWEDDEVARLAQGIAADETTLDIALAIGRSYYGVMSARSHVGFALRHWDALAAVQPTTTKKGER</sequence>
<name>A0A345MF57_9CAUD</name>
<evidence type="ECO:0000313" key="2">
    <source>
        <dbReference type="EMBL" id="AXH69188.1"/>
    </source>
</evidence>
<dbReference type="RefSeq" id="YP_010097580.1">
    <property type="nucleotide sequence ID" value="NC_055759.1"/>
</dbReference>
<feature type="region of interest" description="Disordered" evidence="1">
    <location>
        <begin position="1"/>
        <end position="37"/>
    </location>
</feature>
<keyword evidence="3" id="KW-1185">Reference proteome</keyword>
<dbReference type="Proteomes" id="UP000259996">
    <property type="component" value="Segment"/>
</dbReference>
<protein>
    <recommendedName>
        <fullName evidence="4">Helix-turn-helix DNA binding domain protein</fullName>
    </recommendedName>
</protein>
<dbReference type="EMBL" id="MH590592">
    <property type="protein sequence ID" value="AXH69188.1"/>
    <property type="molecule type" value="Genomic_DNA"/>
</dbReference>
<organism evidence="2 3">
    <name type="scientific">Mycobacterium phage Ryadel</name>
    <dbReference type="NCBI Taxonomy" id="2283292"/>
    <lineage>
        <taxon>Viruses</taxon>
        <taxon>Duplodnaviria</taxon>
        <taxon>Heunggongvirae</taxon>
        <taxon>Uroviricota</taxon>
        <taxon>Caudoviricetes</taxon>
        <taxon>Corndogvirus</taxon>
        <taxon>Corndogvirus ryadel</taxon>
    </lineage>
</organism>
<dbReference type="GeneID" id="65115238"/>
<dbReference type="KEGG" id="vg:65115238"/>
<proteinExistence type="predicted"/>